<comment type="similarity">
    <text evidence="2">Belongs to the orbivirus VP5 family.</text>
</comment>
<evidence type="ECO:0000256" key="7">
    <source>
        <dbReference type="ARBA" id="ARBA00022770"/>
    </source>
</evidence>
<keyword evidence="4" id="KW-0167">Capsid protein</keyword>
<dbReference type="Pfam" id="PF00901">
    <property type="entry name" value="Orbi_VP5"/>
    <property type="match status" value="1"/>
</dbReference>
<evidence type="ECO:0000256" key="4">
    <source>
        <dbReference type="ARBA" id="ARBA00022561"/>
    </source>
</evidence>
<evidence type="ECO:0000256" key="6">
    <source>
        <dbReference type="ARBA" id="ARBA00022648"/>
    </source>
</evidence>
<comment type="subcellular location">
    <subcellularLocation>
        <location evidence="1">Virion</location>
    </subcellularLocation>
</comment>
<proteinExistence type="inferred from homology"/>
<evidence type="ECO:0000256" key="3">
    <source>
        <dbReference type="ARBA" id="ARBA00015353"/>
    </source>
</evidence>
<protein>
    <recommendedName>
        <fullName evidence="3">Outer capsid protein VP5</fullName>
    </recommendedName>
</protein>
<gene>
    <name evidence="11" type="primary">VP5</name>
</gene>
<comment type="function">
    <text evidence="10">VP5 protein is one of the two proteins (with VP2) which constitute the virus particle outer capsid. Acts as a membrane permeabilization protein that mediates release of viral particles from endosomal compartments into the cytoplasm. Permeabilization activity is probably negatively regulated by VP2 and is triggered by endosomal degradation of VP2 and exposure to low pH.</text>
</comment>
<dbReference type="GO" id="GO:0005198">
    <property type="term" value="F:structural molecule activity"/>
    <property type="evidence" value="ECO:0007669"/>
    <property type="project" value="InterPro"/>
</dbReference>
<dbReference type="GO" id="GO:0140267">
    <property type="term" value="P:symbiont entry into host cell via permeabilization of host membrane"/>
    <property type="evidence" value="ECO:0007669"/>
    <property type="project" value="UniProtKB-KW"/>
</dbReference>
<keyword evidence="9" id="KW-1160">Virus entry into host cell</keyword>
<evidence type="ECO:0000256" key="8">
    <source>
        <dbReference type="ARBA" id="ARBA00022844"/>
    </source>
</evidence>
<organism evidence="11">
    <name type="scientific">Corriparta virus</name>
    <dbReference type="NCBI Taxonomy" id="40053"/>
    <lineage>
        <taxon>Viruses</taxon>
        <taxon>Riboviria</taxon>
        <taxon>Orthornavirae</taxon>
        <taxon>Duplornaviricota</taxon>
        <taxon>Resentoviricetes</taxon>
        <taxon>Reovirales</taxon>
        <taxon>Sedoreoviridae</taxon>
        <taxon>Orbivirus</taxon>
        <taxon>Orbivirus alphamitchellense</taxon>
    </lineage>
</organism>
<evidence type="ECO:0000256" key="10">
    <source>
        <dbReference type="ARBA" id="ARBA00024835"/>
    </source>
</evidence>
<evidence type="ECO:0000313" key="11">
    <source>
        <dbReference type="EMBL" id="QWE80476.1"/>
    </source>
</evidence>
<keyword evidence="5" id="KW-1162">Viral penetration into host cytoplasm</keyword>
<dbReference type="EMBL" id="MW809644">
    <property type="protein sequence ID" value="QWE80476.1"/>
    <property type="molecule type" value="Genomic_RNA"/>
</dbReference>
<dbReference type="InterPro" id="IPR000145">
    <property type="entry name" value="Capsid_VP5_Orbivir"/>
</dbReference>
<reference evidence="11" key="1">
    <citation type="submission" date="2021-03" db="EMBL/GenBank/DDBJ databases">
        <title>New orbiviruses detected in biting midges and mosquitoes from the Zambezi region, Namibia.</title>
        <authorList>
            <person name="Guggemos H.D."/>
            <person name="Fendt M."/>
            <person name="Hermanns K."/>
            <person name="Hieke C."/>
            <person name="Heyde V."/>
            <person name="Mfune J.K.E."/>
            <person name="Borgemeister C."/>
            <person name="Junglen S."/>
        </authorList>
    </citation>
    <scope>NUCLEOTIDE SEQUENCE</scope>
    <source>
        <strain evidence="11">MP416-NA-2018</strain>
    </source>
</reference>
<evidence type="ECO:0000256" key="2">
    <source>
        <dbReference type="ARBA" id="ARBA00007624"/>
    </source>
</evidence>
<name>A0A8E8PIL9_9REOV</name>
<keyword evidence="6" id="KW-1173">Viral penetration via permeabilization of host membrane</keyword>
<sequence length="527" mass="57494">MGKITNALSKFGGAVSKAVKSNTAKKIFKAAIDGAGRVASSEIGQRAIAGLIEGAASAALTGESYGEEIKRAVILNVAGVNDIVTDPLNPIEHALALKVNNLDKTIRSNADIDKYGKVLKKIEGIGSELEKVEKYLQISHETEISEQDEIIALEAAMKAMGMVVGQEKKNLAILEKALRKEDKARTADEKRMIDYMKKNYEHLAEIANKEKESIIEEALEQTIDIGGEIAEHLAAEVPLVGEGIAAGMATARGAVQIYKLGKVISDLTNTPIHHVELPMITPEGLQVLYEEPEPTEDQNLLRIVSSKLRHVDEVDKEVKHLSDKVVPAVIRQATADSLAMGGNGKGVPMRSRAVNHVPRNQRPAIHFYTAPWDSDFVVIFHVIAPYSSDASFILALDLATDYVGYYDIYKDYTSDCCETDPYFNLQYAVDDFLMEASAVGGSTEIHAERLQRGIGTSAIYVGSQEYRVSFEAMREHAKAIVQDSTIQMHLLRGPLSMQRTSLLNALMHGVSILKDPPGVKVPAQCSC</sequence>
<keyword evidence="7" id="KW-1152">Outer capsid protein</keyword>
<keyword evidence="8" id="KW-0946">Virion</keyword>
<evidence type="ECO:0000256" key="9">
    <source>
        <dbReference type="ARBA" id="ARBA00023296"/>
    </source>
</evidence>
<accession>A0A8E8PIL9</accession>
<evidence type="ECO:0000256" key="1">
    <source>
        <dbReference type="ARBA" id="ARBA00004328"/>
    </source>
</evidence>
<evidence type="ECO:0000256" key="5">
    <source>
        <dbReference type="ARBA" id="ARBA00022595"/>
    </source>
</evidence>
<dbReference type="GO" id="GO:0039624">
    <property type="term" value="C:viral outer capsid"/>
    <property type="evidence" value="ECO:0007669"/>
    <property type="project" value="UniProtKB-KW"/>
</dbReference>